<organism evidence="3 4">
    <name type="scientific">Cedecea neteri</name>
    <dbReference type="NCBI Taxonomy" id="158822"/>
    <lineage>
        <taxon>Bacteria</taxon>
        <taxon>Pseudomonadati</taxon>
        <taxon>Pseudomonadota</taxon>
        <taxon>Gammaproteobacteria</taxon>
        <taxon>Enterobacterales</taxon>
        <taxon>Enterobacteriaceae</taxon>
        <taxon>Cedecea</taxon>
    </lineage>
</organism>
<proteinExistence type="predicted"/>
<feature type="region of interest" description="Disordered" evidence="1">
    <location>
        <begin position="48"/>
        <end position="68"/>
    </location>
</feature>
<keyword evidence="2" id="KW-0812">Transmembrane</keyword>
<gene>
    <name evidence="3" type="ORF">NCTC12120_03653</name>
</gene>
<evidence type="ECO:0000313" key="4">
    <source>
        <dbReference type="Proteomes" id="UP000251197"/>
    </source>
</evidence>
<evidence type="ECO:0000256" key="2">
    <source>
        <dbReference type="SAM" id="Phobius"/>
    </source>
</evidence>
<dbReference type="Proteomes" id="UP000251197">
    <property type="component" value="Unassembled WGS sequence"/>
</dbReference>
<keyword evidence="2" id="KW-1133">Transmembrane helix</keyword>
<protein>
    <submittedName>
        <fullName evidence="3">Uncharacterized protein</fullName>
    </submittedName>
</protein>
<feature type="transmembrane region" description="Helical" evidence="2">
    <location>
        <begin position="12"/>
        <end position="32"/>
    </location>
</feature>
<dbReference type="AlphaFoldDB" id="A0A2X2T5Z3"/>
<name>A0A2X2T5Z3_9ENTR</name>
<keyword evidence="2" id="KW-0472">Membrane</keyword>
<evidence type="ECO:0000256" key="1">
    <source>
        <dbReference type="SAM" id="MobiDB-lite"/>
    </source>
</evidence>
<accession>A0A2X2T5Z3</accession>
<sequence>MAAAHSGKRSLTLKFMVVIMLLGLTATSAALFPMTEFGKLPQGSRLERIQQSPQYRGRQVSIINRTRQ</sequence>
<evidence type="ECO:0000313" key="3">
    <source>
        <dbReference type="EMBL" id="SQA99724.1"/>
    </source>
</evidence>
<dbReference type="EMBL" id="UAVU01000003">
    <property type="protein sequence ID" value="SQA99724.1"/>
    <property type="molecule type" value="Genomic_DNA"/>
</dbReference>
<reference evidence="3 4" key="1">
    <citation type="submission" date="2018-06" db="EMBL/GenBank/DDBJ databases">
        <authorList>
            <consortium name="Pathogen Informatics"/>
            <person name="Doyle S."/>
        </authorList>
    </citation>
    <scope>NUCLEOTIDE SEQUENCE [LARGE SCALE GENOMIC DNA]</scope>
    <source>
        <strain evidence="3 4">NCTC12120</strain>
    </source>
</reference>